<reference evidence="1 2" key="1">
    <citation type="submission" date="2019-09" db="EMBL/GenBank/DDBJ databases">
        <title>Isolation and complete genome sequencing of Methylocystis species.</title>
        <authorList>
            <person name="Rumah B.L."/>
            <person name="Stead C.E."/>
            <person name="Stevens B.C."/>
            <person name="Minton N.P."/>
            <person name="Grosse-Honebrink A."/>
            <person name="Zhang Y."/>
        </authorList>
    </citation>
    <scope>NUCLEOTIDE SEQUENCE [LARGE SCALE GENOMIC DNA]</scope>
    <source>
        <strain evidence="1 2">BRCS2</strain>
    </source>
</reference>
<dbReference type="Pfam" id="PF13692">
    <property type="entry name" value="Glyco_trans_1_4"/>
    <property type="match status" value="1"/>
</dbReference>
<keyword evidence="2" id="KW-1185">Reference proteome</keyword>
<evidence type="ECO:0000313" key="1">
    <source>
        <dbReference type="EMBL" id="QGM97850.1"/>
    </source>
</evidence>
<keyword evidence="1" id="KW-0808">Transferase</keyword>
<dbReference type="AlphaFoldDB" id="A0A6B8MB20"/>
<dbReference type="EMBL" id="CP044331">
    <property type="protein sequence ID" value="QGM97850.1"/>
    <property type="molecule type" value="Genomic_DNA"/>
</dbReference>
<dbReference type="Proteomes" id="UP000422569">
    <property type="component" value="Chromosome"/>
</dbReference>
<dbReference type="Gene3D" id="3.40.50.2000">
    <property type="entry name" value="Glycogen Phosphorylase B"/>
    <property type="match status" value="1"/>
</dbReference>
<accession>A0A6B8MB20</accession>
<sequence length="385" mass="43716">MARSRTKNKNASTHLFCFSHLRWSFVFQRPQHLMTRAAREFTTWYVEEPRDFDGPPFLHIEADSSGVTVVSPLLPKEFDQRQRNAAVKIMLARLISQIRPQRLIAWYYTPMALQFTEALEPDRCVYDNMDELSAFAGAPNGIAQMERRLMSRCHVVYVGGHSLYEAKRKRHGNIHVFPSSVDSAHFRQARFVESEAADQSSIPHPRIGFFGVIDERMDLKLVAELAALRPEWHLVMIGPTAKIDPETLPRAANIHWLGCKDYASLPRYLAGWDVGFMPFAINDATRYISPTKTPEFLAAGVPLVSTPIKDVVRPYGERGDVEIAADANSFAGKIDFLLHRPRSPWLASVDAHLSRMSWDETWAGMRQHLDVVTPDNSEMAEARSV</sequence>
<protein>
    <submittedName>
        <fullName evidence="1">Glycosyltransferase family 1 protein</fullName>
    </submittedName>
</protein>
<name>A0A6B8MB20_9HYPH</name>
<organism evidence="1 2">
    <name type="scientific">Methylocystis parvus</name>
    <dbReference type="NCBI Taxonomy" id="134"/>
    <lineage>
        <taxon>Bacteria</taxon>
        <taxon>Pseudomonadati</taxon>
        <taxon>Pseudomonadota</taxon>
        <taxon>Alphaproteobacteria</taxon>
        <taxon>Hyphomicrobiales</taxon>
        <taxon>Methylocystaceae</taxon>
        <taxon>Methylocystis</taxon>
    </lineage>
</organism>
<dbReference type="KEGG" id="mpar:F7D14_10470"/>
<dbReference type="GO" id="GO:0016740">
    <property type="term" value="F:transferase activity"/>
    <property type="evidence" value="ECO:0007669"/>
    <property type="project" value="UniProtKB-KW"/>
</dbReference>
<evidence type="ECO:0000313" key="2">
    <source>
        <dbReference type="Proteomes" id="UP000422569"/>
    </source>
</evidence>
<gene>
    <name evidence="1" type="ORF">F7D14_10470</name>
</gene>
<dbReference type="SUPFAM" id="SSF53756">
    <property type="entry name" value="UDP-Glycosyltransferase/glycogen phosphorylase"/>
    <property type="match status" value="1"/>
</dbReference>
<proteinExistence type="predicted"/>